<feature type="compositionally biased region" description="Polar residues" evidence="1">
    <location>
        <begin position="105"/>
        <end position="114"/>
    </location>
</feature>
<evidence type="ECO:0000313" key="4">
    <source>
        <dbReference type="Proteomes" id="UP000032671"/>
    </source>
</evidence>
<feature type="region of interest" description="Disordered" evidence="1">
    <location>
        <begin position="94"/>
        <end position="114"/>
    </location>
</feature>
<reference evidence="2 4" key="1">
    <citation type="submission" date="2012-11" db="EMBL/GenBank/DDBJ databases">
        <title>Whole genome sequence of Acetobacter cibinongensis 4H-1.</title>
        <authorList>
            <person name="Azuma Y."/>
            <person name="Higashiura N."/>
            <person name="Hirakawa H."/>
            <person name="Matsushita K."/>
        </authorList>
    </citation>
    <scope>NUCLEOTIDE SEQUENCE [LARGE SCALE GENOMIC DNA]</scope>
    <source>
        <strain evidence="2 4">4H-1</strain>
    </source>
</reference>
<evidence type="ECO:0008006" key="6">
    <source>
        <dbReference type="Google" id="ProtNLM"/>
    </source>
</evidence>
<dbReference type="RefSeq" id="WP_048839281.1">
    <property type="nucleotide sequence ID" value="NZ_BAMV01000018.1"/>
</dbReference>
<organism evidence="2 4">
    <name type="scientific">Acetobacter cibinongensis</name>
    <dbReference type="NCBI Taxonomy" id="146475"/>
    <lineage>
        <taxon>Bacteria</taxon>
        <taxon>Pseudomonadati</taxon>
        <taxon>Pseudomonadota</taxon>
        <taxon>Alphaproteobacteria</taxon>
        <taxon>Acetobacterales</taxon>
        <taxon>Acetobacteraceae</taxon>
        <taxon>Acetobacter</taxon>
    </lineage>
</organism>
<name>A0A0D6N5G8_9PROT</name>
<proteinExistence type="predicted"/>
<dbReference type="STRING" id="1231339.Abci_018_099"/>
<reference evidence="3 5" key="2">
    <citation type="submission" date="2019-07" db="EMBL/GenBank/DDBJ databases">
        <title>Whole genome shotgun sequence of Acetobacter cibinongensis NBRC 16605.</title>
        <authorList>
            <person name="Hosoyama A."/>
            <person name="Uohara A."/>
            <person name="Ohji S."/>
            <person name="Ichikawa N."/>
        </authorList>
    </citation>
    <scope>NUCLEOTIDE SEQUENCE [LARGE SCALE GENOMIC DNA]</scope>
    <source>
        <strain evidence="3 5">NBRC 16605</strain>
    </source>
</reference>
<accession>A0A0D6N5G8</accession>
<dbReference type="Proteomes" id="UP000321891">
    <property type="component" value="Unassembled WGS sequence"/>
</dbReference>
<dbReference type="Pfam" id="PF11011">
    <property type="entry name" value="DUF2849"/>
    <property type="match status" value="1"/>
</dbReference>
<dbReference type="EMBL" id="BAMV01000018">
    <property type="protein sequence ID" value="GAN61229.1"/>
    <property type="molecule type" value="Genomic_DNA"/>
</dbReference>
<dbReference type="AlphaFoldDB" id="A0A0D6N5G8"/>
<dbReference type="InterPro" id="IPR021270">
    <property type="entry name" value="DUF2849"/>
</dbReference>
<dbReference type="Proteomes" id="UP000032671">
    <property type="component" value="Unassembled WGS sequence"/>
</dbReference>
<evidence type="ECO:0000256" key="1">
    <source>
        <dbReference type="SAM" id="MobiDB-lite"/>
    </source>
</evidence>
<evidence type="ECO:0000313" key="5">
    <source>
        <dbReference type="Proteomes" id="UP000321891"/>
    </source>
</evidence>
<gene>
    <name evidence="2" type="ORF">Abci_018_099</name>
    <name evidence="3" type="ORF">ACI01nite_04790</name>
</gene>
<accession>A0A6N3SMA6</accession>
<comment type="caution">
    <text evidence="2">The sequence shown here is derived from an EMBL/GenBank/DDBJ whole genome shotgun (WGS) entry which is preliminary data.</text>
</comment>
<evidence type="ECO:0000313" key="2">
    <source>
        <dbReference type="EMBL" id="GAN61229.1"/>
    </source>
</evidence>
<evidence type="ECO:0000313" key="3">
    <source>
        <dbReference type="EMBL" id="GEL57877.1"/>
    </source>
</evidence>
<protein>
    <recommendedName>
        <fullName evidence="6">DUF2849 domain-containing protein</fullName>
    </recommendedName>
</protein>
<sequence length="114" mass="12667">MDRRNSRRDTEGHSVLTANRLLDGRIVWLAADNTWQILLSHAQVFPNTEIEEKLSEHAAKAQQEGLVGVYGVQVHTDAGRITPVTSREQIRAQGPSIHPDFVPTWQKTGSTVTA</sequence>
<dbReference type="EMBL" id="BJVU01000001">
    <property type="protein sequence ID" value="GEL57877.1"/>
    <property type="molecule type" value="Genomic_DNA"/>
</dbReference>
<keyword evidence="5" id="KW-1185">Reference proteome</keyword>